<evidence type="ECO:0000313" key="8">
    <source>
        <dbReference type="Proteomes" id="UP000663881"/>
    </source>
</evidence>
<dbReference type="GO" id="GO:0016787">
    <property type="term" value="F:hydrolase activity"/>
    <property type="evidence" value="ECO:0007669"/>
    <property type="project" value="UniProtKB-KW"/>
</dbReference>
<evidence type="ECO:0000256" key="2">
    <source>
        <dbReference type="ARBA" id="ARBA00022801"/>
    </source>
</evidence>
<comment type="caution">
    <text evidence="7">The sequence shown here is derived from an EMBL/GenBank/DDBJ whole genome shotgun (WGS) entry which is preliminary data.</text>
</comment>
<dbReference type="PANTHER" id="PTHR48081">
    <property type="entry name" value="AB HYDROLASE SUPERFAMILY PROTEIN C4A8.06C"/>
    <property type="match status" value="1"/>
</dbReference>
<dbReference type="InterPro" id="IPR050300">
    <property type="entry name" value="GDXG_lipolytic_enzyme"/>
</dbReference>
<feature type="transmembrane region" description="Helical" evidence="5">
    <location>
        <begin position="24"/>
        <end position="41"/>
    </location>
</feature>
<dbReference type="AlphaFoldDB" id="A0A819HYQ2"/>
<keyword evidence="5" id="KW-0812">Transmembrane</keyword>
<dbReference type="PANTHER" id="PTHR48081:SF8">
    <property type="entry name" value="ALPHA_BETA HYDROLASE FOLD-3 DOMAIN-CONTAINING PROTEIN-RELATED"/>
    <property type="match status" value="1"/>
</dbReference>
<accession>A0A819HYQ2</accession>
<dbReference type="SUPFAM" id="SSF53474">
    <property type="entry name" value="alpha/beta-Hydrolases"/>
    <property type="match status" value="1"/>
</dbReference>
<evidence type="ECO:0000256" key="5">
    <source>
        <dbReference type="SAM" id="Phobius"/>
    </source>
</evidence>
<keyword evidence="5" id="KW-1133">Transmembrane helix</keyword>
<dbReference type="Pfam" id="PF07859">
    <property type="entry name" value="Abhydrolase_3"/>
    <property type="match status" value="2"/>
</dbReference>
<sequence length="512" mass="57736">MTTVNGIKNPSKQIASKQTVSKQTIFLVIVGLSALSISLIYQPLPENFPQPWKYRFLSFWAHLFSKIGYLGEQVNLFDRIHVLRFLYYIAVGCFQIRDPQHHLKVYDRKILNISVRIYEPEEFAHEDKMPTVIHFHGGGWLLGCRETYDQVTYALANLTRALVISVEYRRVPEHYFPAALDDCTLITYELFRNAANYRIDVNRITLAGDSAGGNLALVITQSLLRDGFSPRAACLIYPALQFFDFTLPSYRLYLPRNILGVINEQNFLEVMSELTQSKIKVTRDVLFNNHTSAKDKKRLRPYVDAQKYLPISLPFDSDEEGDENLIQNLSFLISPKMSPLLVSDEELSKLPPIILFTTEYDILRDEGFIFAERLKSLNKTLYHHHFPTTFHGAHLLIHVQTLFFAVLLITLDCYNTQAGDETSTEEPSTVDSRTTTTTATTSTIATTSTTANSTSISTGSSSPNTTTTPITESTQTSTTTSEASLSSIKNNLGFILGLSLGLGMPVFLYWSS</sequence>
<dbReference type="InterPro" id="IPR033140">
    <property type="entry name" value="Lipase_GDXG_put_SER_AS"/>
</dbReference>
<organism evidence="7 8">
    <name type="scientific">Adineta steineri</name>
    <dbReference type="NCBI Taxonomy" id="433720"/>
    <lineage>
        <taxon>Eukaryota</taxon>
        <taxon>Metazoa</taxon>
        <taxon>Spiralia</taxon>
        <taxon>Gnathifera</taxon>
        <taxon>Rotifera</taxon>
        <taxon>Eurotatoria</taxon>
        <taxon>Bdelloidea</taxon>
        <taxon>Adinetida</taxon>
        <taxon>Adinetidae</taxon>
        <taxon>Adineta</taxon>
    </lineage>
</organism>
<feature type="region of interest" description="Disordered" evidence="4">
    <location>
        <begin position="419"/>
        <end position="482"/>
    </location>
</feature>
<feature type="domain" description="Alpha/beta hydrolase fold-3" evidence="6">
    <location>
        <begin position="132"/>
        <end position="251"/>
    </location>
</feature>
<protein>
    <recommendedName>
        <fullName evidence="6">Alpha/beta hydrolase fold-3 domain-containing protein</fullName>
    </recommendedName>
</protein>
<evidence type="ECO:0000313" key="7">
    <source>
        <dbReference type="EMBL" id="CAF3903628.1"/>
    </source>
</evidence>
<evidence type="ECO:0000256" key="3">
    <source>
        <dbReference type="PROSITE-ProRule" id="PRU10038"/>
    </source>
</evidence>
<feature type="active site" evidence="3">
    <location>
        <position position="210"/>
    </location>
</feature>
<gene>
    <name evidence="7" type="ORF">OKA104_LOCUS24324</name>
</gene>
<evidence type="ECO:0000256" key="1">
    <source>
        <dbReference type="ARBA" id="ARBA00010515"/>
    </source>
</evidence>
<reference evidence="7" key="1">
    <citation type="submission" date="2021-02" db="EMBL/GenBank/DDBJ databases">
        <authorList>
            <person name="Nowell W R."/>
        </authorList>
    </citation>
    <scope>NUCLEOTIDE SEQUENCE</scope>
</reference>
<dbReference type="InterPro" id="IPR013094">
    <property type="entry name" value="AB_hydrolase_3"/>
</dbReference>
<comment type="similarity">
    <text evidence="1">Belongs to the 'GDXG' lipolytic enzyme family.</text>
</comment>
<keyword evidence="2" id="KW-0378">Hydrolase</keyword>
<feature type="domain" description="Alpha/beta hydrolase fold-3" evidence="6">
    <location>
        <begin position="334"/>
        <end position="394"/>
    </location>
</feature>
<keyword evidence="5" id="KW-0472">Membrane</keyword>
<feature type="compositionally biased region" description="Low complexity" evidence="4">
    <location>
        <begin position="429"/>
        <end position="482"/>
    </location>
</feature>
<evidence type="ECO:0000256" key="4">
    <source>
        <dbReference type="SAM" id="MobiDB-lite"/>
    </source>
</evidence>
<dbReference type="InterPro" id="IPR029058">
    <property type="entry name" value="AB_hydrolase_fold"/>
</dbReference>
<dbReference type="PROSITE" id="PS01174">
    <property type="entry name" value="LIPASE_GDXG_SER"/>
    <property type="match status" value="1"/>
</dbReference>
<dbReference type="Proteomes" id="UP000663881">
    <property type="component" value="Unassembled WGS sequence"/>
</dbReference>
<evidence type="ECO:0000259" key="6">
    <source>
        <dbReference type="Pfam" id="PF07859"/>
    </source>
</evidence>
<proteinExistence type="inferred from homology"/>
<name>A0A819HYQ2_9BILA</name>
<dbReference type="Gene3D" id="3.40.50.1820">
    <property type="entry name" value="alpha/beta hydrolase"/>
    <property type="match status" value="1"/>
</dbReference>
<dbReference type="EMBL" id="CAJOAY010001932">
    <property type="protein sequence ID" value="CAF3903628.1"/>
    <property type="molecule type" value="Genomic_DNA"/>
</dbReference>